<organism evidence="1 3">
    <name type="scientific">Iris pallida</name>
    <name type="common">Sweet iris</name>
    <dbReference type="NCBI Taxonomy" id="29817"/>
    <lineage>
        <taxon>Eukaryota</taxon>
        <taxon>Viridiplantae</taxon>
        <taxon>Streptophyta</taxon>
        <taxon>Embryophyta</taxon>
        <taxon>Tracheophyta</taxon>
        <taxon>Spermatophyta</taxon>
        <taxon>Magnoliopsida</taxon>
        <taxon>Liliopsida</taxon>
        <taxon>Asparagales</taxon>
        <taxon>Iridaceae</taxon>
        <taxon>Iridoideae</taxon>
        <taxon>Irideae</taxon>
        <taxon>Iris</taxon>
    </lineage>
</organism>
<evidence type="ECO:0000313" key="1">
    <source>
        <dbReference type="EMBL" id="KAJ6805505.1"/>
    </source>
</evidence>
<sequence length="30" mass="3454">MSKPRFKHESHIGYCNYRGLGNSVTIMTIL</sequence>
<accession>A0AAX6ENW8</accession>
<evidence type="ECO:0000313" key="3">
    <source>
        <dbReference type="Proteomes" id="UP001140949"/>
    </source>
</evidence>
<name>A0AAX6ENW8_IRIPA</name>
<dbReference type="EMBL" id="JANAVB010035418">
    <property type="protein sequence ID" value="KAJ6805505.1"/>
    <property type="molecule type" value="Genomic_DNA"/>
</dbReference>
<reference evidence="1" key="1">
    <citation type="journal article" date="2023" name="GigaByte">
        <title>Genome assembly of the bearded iris, Iris pallida Lam.</title>
        <authorList>
            <person name="Bruccoleri R.E."/>
            <person name="Oakeley E.J."/>
            <person name="Faust A.M.E."/>
            <person name="Altorfer M."/>
            <person name="Dessus-Babus S."/>
            <person name="Burckhardt D."/>
            <person name="Oertli M."/>
            <person name="Naumann U."/>
            <person name="Petersen F."/>
            <person name="Wong J."/>
        </authorList>
    </citation>
    <scope>NUCLEOTIDE SEQUENCE</scope>
    <source>
        <strain evidence="1">GSM-AAB239-AS_SAM_17_03QT</strain>
    </source>
</reference>
<reference evidence="1" key="2">
    <citation type="submission" date="2023-04" db="EMBL/GenBank/DDBJ databases">
        <authorList>
            <person name="Bruccoleri R.E."/>
            <person name="Oakeley E.J."/>
            <person name="Faust A.-M."/>
            <person name="Dessus-Babus S."/>
            <person name="Altorfer M."/>
            <person name="Burckhardt D."/>
            <person name="Oertli M."/>
            <person name="Naumann U."/>
            <person name="Petersen F."/>
            <person name="Wong J."/>
        </authorList>
    </citation>
    <scope>NUCLEOTIDE SEQUENCE</scope>
    <source>
        <strain evidence="1">GSM-AAB239-AS_SAM_17_03QT</strain>
        <tissue evidence="1">Leaf</tissue>
    </source>
</reference>
<comment type="caution">
    <text evidence="1">The sequence shown here is derived from an EMBL/GenBank/DDBJ whole genome shotgun (WGS) entry which is preliminary data.</text>
</comment>
<dbReference type="Proteomes" id="UP001140949">
    <property type="component" value="Unassembled WGS sequence"/>
</dbReference>
<protein>
    <submittedName>
        <fullName evidence="1">Uncharacterized protein</fullName>
    </submittedName>
</protein>
<dbReference type="AlphaFoldDB" id="A0AAX6ENW8"/>
<keyword evidence="3" id="KW-1185">Reference proteome</keyword>
<gene>
    <name evidence="1" type="ORF">M6B38_180820</name>
    <name evidence="2" type="ORF">M6B38_180825</name>
</gene>
<dbReference type="EMBL" id="JANAVB010035418">
    <property type="protein sequence ID" value="KAJ6805506.1"/>
    <property type="molecule type" value="Genomic_DNA"/>
</dbReference>
<proteinExistence type="predicted"/>
<evidence type="ECO:0000313" key="2">
    <source>
        <dbReference type="EMBL" id="KAJ6805506.1"/>
    </source>
</evidence>